<evidence type="ECO:0000313" key="4">
    <source>
        <dbReference type="Proteomes" id="UP000594454"/>
    </source>
</evidence>
<feature type="compositionally biased region" description="Pro residues" evidence="1">
    <location>
        <begin position="70"/>
        <end position="83"/>
    </location>
</feature>
<name>A0A7R8US69_HERIL</name>
<evidence type="ECO:0000313" key="3">
    <source>
        <dbReference type="EMBL" id="CAD7085630.1"/>
    </source>
</evidence>
<sequence>MKVFIVCGLLFCTALGQQPAEPTSQASVQPPAQQPFQPSILELYELLYQHILQLSGGQQQWQTPTLPAVPKEPPATTPPPVPKPACQAPDGTEFTSMLQNATEMMFASMVNDPNTRGAMDYIASPTFQQELAAFRADPSCVALEKYACTDLYIDSNFYYNWLSERVATPAQRLKTKTYTQLPRGGLQGFLDFRPIPQALMTDLTASPGSRTHLPTMRRKINSPSFILMCDRVKDSRPFKIMERNLDFYGVDCQDIMDFVADIADQYIPPPQVG</sequence>
<dbReference type="Proteomes" id="UP000594454">
    <property type="component" value="Chromosome 3"/>
</dbReference>
<dbReference type="InterPro" id="IPR010629">
    <property type="entry name" value="Ins_allergen"/>
</dbReference>
<dbReference type="AlphaFoldDB" id="A0A7R8US69"/>
<dbReference type="Pfam" id="PF06757">
    <property type="entry name" value="Ins_allergen_rp"/>
    <property type="match status" value="1"/>
</dbReference>
<protein>
    <submittedName>
        <fullName evidence="3">Uncharacterized protein</fullName>
    </submittedName>
</protein>
<feature type="signal peptide" evidence="2">
    <location>
        <begin position="1"/>
        <end position="16"/>
    </location>
</feature>
<proteinExistence type="predicted"/>
<gene>
    <name evidence="3" type="ORF">HERILL_LOCUS8459</name>
</gene>
<evidence type="ECO:0000256" key="1">
    <source>
        <dbReference type="SAM" id="MobiDB-lite"/>
    </source>
</evidence>
<accession>A0A7R8US69</accession>
<feature type="region of interest" description="Disordered" evidence="1">
    <location>
        <begin position="62"/>
        <end position="88"/>
    </location>
</feature>
<keyword evidence="2" id="KW-0732">Signal</keyword>
<organism evidence="3 4">
    <name type="scientific">Hermetia illucens</name>
    <name type="common">Black soldier fly</name>
    <dbReference type="NCBI Taxonomy" id="343691"/>
    <lineage>
        <taxon>Eukaryota</taxon>
        <taxon>Metazoa</taxon>
        <taxon>Ecdysozoa</taxon>
        <taxon>Arthropoda</taxon>
        <taxon>Hexapoda</taxon>
        <taxon>Insecta</taxon>
        <taxon>Pterygota</taxon>
        <taxon>Neoptera</taxon>
        <taxon>Endopterygota</taxon>
        <taxon>Diptera</taxon>
        <taxon>Brachycera</taxon>
        <taxon>Stratiomyomorpha</taxon>
        <taxon>Stratiomyidae</taxon>
        <taxon>Hermetiinae</taxon>
        <taxon>Hermetia</taxon>
    </lineage>
</organism>
<dbReference type="InParanoid" id="A0A7R8US69"/>
<feature type="chain" id="PRO_5031459626" evidence="2">
    <location>
        <begin position="17"/>
        <end position="273"/>
    </location>
</feature>
<keyword evidence="4" id="KW-1185">Reference proteome</keyword>
<dbReference type="EMBL" id="LR899011">
    <property type="protein sequence ID" value="CAD7085630.1"/>
    <property type="molecule type" value="Genomic_DNA"/>
</dbReference>
<evidence type="ECO:0000256" key="2">
    <source>
        <dbReference type="SAM" id="SignalP"/>
    </source>
</evidence>
<reference evidence="3 4" key="1">
    <citation type="submission" date="2020-11" db="EMBL/GenBank/DDBJ databases">
        <authorList>
            <person name="Wallbank WR R."/>
            <person name="Pardo Diaz C."/>
            <person name="Kozak K."/>
            <person name="Martin S."/>
            <person name="Jiggins C."/>
            <person name="Moest M."/>
            <person name="Warren A I."/>
            <person name="Generalovic N T."/>
            <person name="Byers J.R.P. K."/>
            <person name="Montejo-Kovacevich G."/>
            <person name="Yen C E."/>
        </authorList>
    </citation>
    <scope>NUCLEOTIDE SEQUENCE [LARGE SCALE GENOMIC DNA]</scope>
</reference>